<evidence type="ECO:0000256" key="10">
    <source>
        <dbReference type="ARBA" id="ARBA00022837"/>
    </source>
</evidence>
<dbReference type="PANTHER" id="PTHR24347">
    <property type="entry name" value="SERINE/THREONINE-PROTEIN KINASE"/>
    <property type="match status" value="1"/>
</dbReference>
<dbReference type="Gene3D" id="1.10.510.10">
    <property type="entry name" value="Transferase(Phosphotransferase) domain 1"/>
    <property type="match status" value="1"/>
</dbReference>
<keyword evidence="10" id="KW-0106">Calcium</keyword>
<dbReference type="PROSITE" id="PS50011">
    <property type="entry name" value="PROTEIN_KINASE_DOM"/>
    <property type="match status" value="1"/>
</dbReference>
<evidence type="ECO:0000259" key="17">
    <source>
        <dbReference type="PROSITE" id="PS50011"/>
    </source>
</evidence>
<keyword evidence="11 15" id="KW-0067">ATP-binding</keyword>
<evidence type="ECO:0000256" key="16">
    <source>
        <dbReference type="SAM" id="MobiDB-lite"/>
    </source>
</evidence>
<dbReference type="GO" id="GO:0005524">
    <property type="term" value="F:ATP binding"/>
    <property type="evidence" value="ECO:0007669"/>
    <property type="project" value="UniProtKB-UniRule"/>
</dbReference>
<dbReference type="CDD" id="cd05117">
    <property type="entry name" value="STKc_CAMK"/>
    <property type="match status" value="1"/>
</dbReference>
<evidence type="ECO:0000313" key="20">
    <source>
        <dbReference type="Proteomes" id="UP000039865"/>
    </source>
</evidence>
<evidence type="ECO:0000256" key="2">
    <source>
        <dbReference type="ARBA" id="ARBA00011245"/>
    </source>
</evidence>
<dbReference type="PROSITE" id="PS00108">
    <property type="entry name" value="PROTEIN_KINASE_ST"/>
    <property type="match status" value="1"/>
</dbReference>
<comment type="cofactor">
    <cofactor evidence="1">
        <name>Mg(2+)</name>
        <dbReference type="ChEBI" id="CHEBI:18420"/>
    </cofactor>
</comment>
<evidence type="ECO:0000256" key="9">
    <source>
        <dbReference type="ARBA" id="ARBA00022777"/>
    </source>
</evidence>
<dbReference type="CDD" id="cd00051">
    <property type="entry name" value="EFh"/>
    <property type="match status" value="1"/>
</dbReference>
<evidence type="ECO:0000259" key="18">
    <source>
        <dbReference type="PROSITE" id="PS50222"/>
    </source>
</evidence>
<dbReference type="InterPro" id="IPR000719">
    <property type="entry name" value="Prot_kinase_dom"/>
</dbReference>
<dbReference type="InterPro" id="IPR002048">
    <property type="entry name" value="EF_hand_dom"/>
</dbReference>
<feature type="compositionally biased region" description="Polar residues" evidence="16">
    <location>
        <begin position="210"/>
        <end position="220"/>
    </location>
</feature>
<keyword evidence="4" id="KW-0723">Serine/threonine-protein kinase</keyword>
<comment type="similarity">
    <text evidence="12">Belongs to the protein kinase superfamily. Ser/Thr protein kinase family. CDPK subfamily.</text>
</comment>
<keyword evidence="9 19" id="KW-0418">Kinase</keyword>
<sequence>MGEPSLRITLTYNEDFKKNVCIPYFKDIYKYAQLPGILGERFFQVMDLNSDGYIDYKEFLTGFLRIYCATFDQKTKFVFEIYDFDSDGYISKSDILTILKYVPVANDTPVLGEGKFTQEGGGASDYLERVETLQQMYNSLDLCFGTKERINFQEFSKINEEVASDMLLSVLNLFRERLPCSENYWKYKRSYELQQFNIKNQQEEEEKQTDPSTRSQSPGVQQPGDGIEVQNKMLASPQMTRLKPLSPYLAGANRLRQQKDANNPLLKYVQTKKDPNEMNGQGTIDQQHSPRIENMDEQSVCNSIPISKFQSNHLSKKKNQETSHKLDEDGQLSPTATQAQRLTGFKNIDSPSLLIAAGVQKMNLDNEIDHKITQRFCICGLPCLPDQEMCDSCLDYMGKNFIEDKDKWMDAIKKAIGYANLYDFYDIKENLGQGKYGVVKRAVHKKTQKEVAVKVVKKKELGLKDLELLKREIEVLKICQHPYIITLYDIFENQDYLYIVMEYLSGGDLFSFLEKRAFKVTEERARQIAHQLATAIYYLHSFGIAHRDLKPENILMINTDEKAHVKIVDFGLSKSFGPNETCKEPFGTLCYVAPEILLQRSYDKSVDLWSLGVIVHLMLSGSLPFDDQDDREIAKKTIYQEVTLSHPNWNVVTDDAKDLVLRLLTKNRRDRISLEHVLEHPWIANKKITDLRRKSSDEGDQLLQFVAYSNTDINIINKSSPRKEIA</sequence>
<keyword evidence="6" id="KW-0479">Metal-binding</keyword>
<evidence type="ECO:0000256" key="4">
    <source>
        <dbReference type="ARBA" id="ARBA00022527"/>
    </source>
</evidence>
<feature type="compositionally biased region" description="Basic and acidic residues" evidence="16">
    <location>
        <begin position="318"/>
        <end position="328"/>
    </location>
</feature>
<dbReference type="InterPro" id="IPR018247">
    <property type="entry name" value="EF_Hand_1_Ca_BS"/>
</dbReference>
<dbReference type="FunFam" id="3.30.200.20:FF:000315">
    <property type="entry name" value="Calcium-dependent protein kinase 3"/>
    <property type="match status" value="1"/>
</dbReference>
<feature type="binding site" evidence="15">
    <location>
        <position position="458"/>
    </location>
    <ligand>
        <name>ATP</name>
        <dbReference type="ChEBI" id="CHEBI:30616"/>
    </ligand>
</feature>
<dbReference type="Pfam" id="PF00069">
    <property type="entry name" value="Pkinase"/>
    <property type="match status" value="1"/>
</dbReference>
<dbReference type="SMART" id="SM00054">
    <property type="entry name" value="EFh"/>
    <property type="match status" value="2"/>
</dbReference>
<keyword evidence="5" id="KW-0808">Transferase</keyword>
<dbReference type="OrthoDB" id="307885at2759"/>
<dbReference type="Pfam" id="PF13202">
    <property type="entry name" value="EF-hand_5"/>
    <property type="match status" value="1"/>
</dbReference>
<evidence type="ECO:0000256" key="13">
    <source>
        <dbReference type="ARBA" id="ARBA00047899"/>
    </source>
</evidence>
<dbReference type="Proteomes" id="UP000039865">
    <property type="component" value="Unassembled WGS sequence"/>
</dbReference>
<dbReference type="InterPro" id="IPR008271">
    <property type="entry name" value="Ser/Thr_kinase_AS"/>
</dbReference>
<feature type="region of interest" description="Disordered" evidence="16">
    <location>
        <begin position="311"/>
        <end position="332"/>
    </location>
</feature>
<name>A0A078ARF0_STYLE</name>
<evidence type="ECO:0000256" key="3">
    <source>
        <dbReference type="ARBA" id="ARBA00012513"/>
    </source>
</evidence>
<dbReference type="AlphaFoldDB" id="A0A078ARF0"/>
<dbReference type="SMART" id="SM00220">
    <property type="entry name" value="S_TKc"/>
    <property type="match status" value="1"/>
</dbReference>
<dbReference type="GO" id="GO:0004674">
    <property type="term" value="F:protein serine/threonine kinase activity"/>
    <property type="evidence" value="ECO:0007669"/>
    <property type="project" value="UniProtKB-KW"/>
</dbReference>
<dbReference type="EC" id="2.7.11.1" evidence="3"/>
<evidence type="ECO:0000256" key="6">
    <source>
        <dbReference type="ARBA" id="ARBA00022723"/>
    </source>
</evidence>
<evidence type="ECO:0000256" key="5">
    <source>
        <dbReference type="ARBA" id="ARBA00022679"/>
    </source>
</evidence>
<evidence type="ECO:0000256" key="7">
    <source>
        <dbReference type="ARBA" id="ARBA00022737"/>
    </source>
</evidence>
<dbReference type="FunFam" id="1.10.510.10:FF:000571">
    <property type="entry name" value="Maternal embryonic leucine zipper kinase"/>
    <property type="match status" value="1"/>
</dbReference>
<feature type="domain" description="EF-hand" evidence="18">
    <location>
        <begin position="40"/>
        <end position="69"/>
    </location>
</feature>
<dbReference type="InterPro" id="IPR011992">
    <property type="entry name" value="EF-hand-dom_pair"/>
</dbReference>
<keyword evidence="7" id="KW-0677">Repeat</keyword>
<dbReference type="PROSITE" id="PS50222">
    <property type="entry name" value="EF_HAND_2"/>
    <property type="match status" value="2"/>
</dbReference>
<comment type="catalytic activity">
    <reaction evidence="14">
        <text>L-seryl-[protein] + ATP = O-phospho-L-seryl-[protein] + ADP + H(+)</text>
        <dbReference type="Rhea" id="RHEA:17989"/>
        <dbReference type="Rhea" id="RHEA-COMP:9863"/>
        <dbReference type="Rhea" id="RHEA-COMP:11604"/>
        <dbReference type="ChEBI" id="CHEBI:15378"/>
        <dbReference type="ChEBI" id="CHEBI:29999"/>
        <dbReference type="ChEBI" id="CHEBI:30616"/>
        <dbReference type="ChEBI" id="CHEBI:83421"/>
        <dbReference type="ChEBI" id="CHEBI:456216"/>
        <dbReference type="EC" id="2.7.11.1"/>
    </reaction>
</comment>
<feature type="domain" description="Protein kinase" evidence="17">
    <location>
        <begin position="425"/>
        <end position="683"/>
    </location>
</feature>
<keyword evidence="20" id="KW-1185">Reference proteome</keyword>
<evidence type="ECO:0000256" key="11">
    <source>
        <dbReference type="ARBA" id="ARBA00022840"/>
    </source>
</evidence>
<dbReference type="SUPFAM" id="SSF56112">
    <property type="entry name" value="Protein kinase-like (PK-like)"/>
    <property type="match status" value="1"/>
</dbReference>
<gene>
    <name evidence="19" type="primary">Contig17414.g18524</name>
    <name evidence="19" type="ORF">STYLEM_12847</name>
</gene>
<dbReference type="PROSITE" id="PS00107">
    <property type="entry name" value="PROTEIN_KINASE_ATP"/>
    <property type="match status" value="1"/>
</dbReference>
<organism evidence="19 20">
    <name type="scientific">Stylonychia lemnae</name>
    <name type="common">Ciliate</name>
    <dbReference type="NCBI Taxonomy" id="5949"/>
    <lineage>
        <taxon>Eukaryota</taxon>
        <taxon>Sar</taxon>
        <taxon>Alveolata</taxon>
        <taxon>Ciliophora</taxon>
        <taxon>Intramacronucleata</taxon>
        <taxon>Spirotrichea</taxon>
        <taxon>Stichotrichia</taxon>
        <taxon>Sporadotrichida</taxon>
        <taxon>Oxytrichidae</taxon>
        <taxon>Stylonychinae</taxon>
        <taxon>Stylonychia</taxon>
    </lineage>
</organism>
<feature type="domain" description="EF-hand" evidence="18">
    <location>
        <begin position="70"/>
        <end position="105"/>
    </location>
</feature>
<evidence type="ECO:0000256" key="12">
    <source>
        <dbReference type="ARBA" id="ARBA00024334"/>
    </source>
</evidence>
<dbReference type="InParanoid" id="A0A078ARF0"/>
<evidence type="ECO:0000256" key="1">
    <source>
        <dbReference type="ARBA" id="ARBA00001946"/>
    </source>
</evidence>
<evidence type="ECO:0000313" key="19">
    <source>
        <dbReference type="EMBL" id="CDW83797.1"/>
    </source>
</evidence>
<feature type="region of interest" description="Disordered" evidence="16">
    <location>
        <begin position="201"/>
        <end position="226"/>
    </location>
</feature>
<comment type="subunit">
    <text evidence="2">Monomer.</text>
</comment>
<dbReference type="EMBL" id="CCKQ01012193">
    <property type="protein sequence ID" value="CDW83797.1"/>
    <property type="molecule type" value="Genomic_DNA"/>
</dbReference>
<dbReference type="PRINTS" id="PR00450">
    <property type="entry name" value="RECOVERIN"/>
</dbReference>
<comment type="catalytic activity">
    <reaction evidence="13">
        <text>L-threonyl-[protein] + ATP = O-phospho-L-threonyl-[protein] + ADP + H(+)</text>
        <dbReference type="Rhea" id="RHEA:46608"/>
        <dbReference type="Rhea" id="RHEA-COMP:11060"/>
        <dbReference type="Rhea" id="RHEA-COMP:11605"/>
        <dbReference type="ChEBI" id="CHEBI:15378"/>
        <dbReference type="ChEBI" id="CHEBI:30013"/>
        <dbReference type="ChEBI" id="CHEBI:30616"/>
        <dbReference type="ChEBI" id="CHEBI:61977"/>
        <dbReference type="ChEBI" id="CHEBI:456216"/>
        <dbReference type="EC" id="2.7.11.1"/>
    </reaction>
</comment>
<proteinExistence type="inferred from homology"/>
<evidence type="ECO:0000256" key="8">
    <source>
        <dbReference type="ARBA" id="ARBA00022741"/>
    </source>
</evidence>
<dbReference type="GO" id="GO:0005509">
    <property type="term" value="F:calcium ion binding"/>
    <property type="evidence" value="ECO:0007669"/>
    <property type="project" value="InterPro"/>
</dbReference>
<evidence type="ECO:0000256" key="15">
    <source>
        <dbReference type="PROSITE-ProRule" id="PRU10141"/>
    </source>
</evidence>
<evidence type="ECO:0000256" key="14">
    <source>
        <dbReference type="ARBA" id="ARBA00048679"/>
    </source>
</evidence>
<dbReference type="InterPro" id="IPR017441">
    <property type="entry name" value="Protein_kinase_ATP_BS"/>
</dbReference>
<reference evidence="19 20" key="1">
    <citation type="submission" date="2014-06" db="EMBL/GenBank/DDBJ databases">
        <authorList>
            <person name="Swart Estienne"/>
        </authorList>
    </citation>
    <scope>NUCLEOTIDE SEQUENCE [LARGE SCALE GENOMIC DNA]</scope>
    <source>
        <strain evidence="19 20">130c</strain>
    </source>
</reference>
<dbReference type="Gene3D" id="1.10.238.10">
    <property type="entry name" value="EF-hand"/>
    <property type="match status" value="1"/>
</dbReference>
<dbReference type="InterPro" id="IPR011009">
    <property type="entry name" value="Kinase-like_dom_sf"/>
</dbReference>
<protein>
    <recommendedName>
        <fullName evidence="3">non-specific serine/threonine protein kinase</fullName>
        <ecNumber evidence="3">2.7.11.1</ecNumber>
    </recommendedName>
</protein>
<keyword evidence="8 15" id="KW-0547">Nucleotide-binding</keyword>
<accession>A0A078ARF0</accession>
<dbReference type="PROSITE" id="PS00018">
    <property type="entry name" value="EF_HAND_1"/>
    <property type="match status" value="2"/>
</dbReference>
<dbReference type="SUPFAM" id="SSF47473">
    <property type="entry name" value="EF-hand"/>
    <property type="match status" value="1"/>
</dbReference>